<dbReference type="SMART" id="SM00829">
    <property type="entry name" value="PKS_ER"/>
    <property type="match status" value="1"/>
</dbReference>
<dbReference type="Proteomes" id="UP001596978">
    <property type="component" value="Unassembled WGS sequence"/>
</dbReference>
<dbReference type="InterPro" id="IPR013149">
    <property type="entry name" value="ADH-like_C"/>
</dbReference>
<dbReference type="InterPro" id="IPR011032">
    <property type="entry name" value="GroES-like_sf"/>
</dbReference>
<evidence type="ECO:0000256" key="1">
    <source>
        <dbReference type="ARBA" id="ARBA00023002"/>
    </source>
</evidence>
<name>A0ABW3CW03_9FLAO</name>
<dbReference type="InterPro" id="IPR045010">
    <property type="entry name" value="MDR_fam"/>
</dbReference>
<dbReference type="InterPro" id="IPR041694">
    <property type="entry name" value="ADH_N_2"/>
</dbReference>
<dbReference type="RefSeq" id="WP_386405896.1">
    <property type="nucleotide sequence ID" value="NZ_JBHTJH010000004.1"/>
</dbReference>
<proteinExistence type="predicted"/>
<feature type="domain" description="Enoyl reductase (ER)" evidence="2">
    <location>
        <begin position="14"/>
        <end position="330"/>
    </location>
</feature>
<sequence>MNNKQQILKKRPVGLPDEDTWELQSNPIPELNKGEVLIKQHYISLDPAMRGWMNDSKSYIEPVQIGDVMRAGAVGEVIKSNEHPKFKVGDYVTGWSGVQQYAVTDGTNWHQVDPSLAPLPMYIGTLGMPGMTAYFGILEVGKIKEGDVVLVSGAAGAVGSIVGQIAKIKGCRVIGIAGGEKKCKYIVDELGFDGAIDYKAENIHTAIKRECSKGIDVYFDNVGGEILDAALGRLRMHARVVICGAISQYNNKTAIKGPSNYLSLLVNRATMQGMVVMDYAKDYRKAAMEMGGWIKQGKLKSKEDIYEGIENFRETFLRLFSGDKMGKLVLKVIEDA</sequence>
<dbReference type="Pfam" id="PF16884">
    <property type="entry name" value="ADH_N_2"/>
    <property type="match status" value="1"/>
</dbReference>
<comment type="caution">
    <text evidence="3">The sequence shown here is derived from an EMBL/GenBank/DDBJ whole genome shotgun (WGS) entry which is preliminary data.</text>
</comment>
<dbReference type="EMBL" id="JBHTJH010000004">
    <property type="protein sequence ID" value="MFD0861935.1"/>
    <property type="molecule type" value="Genomic_DNA"/>
</dbReference>
<accession>A0ABW3CW03</accession>
<keyword evidence="4" id="KW-1185">Reference proteome</keyword>
<evidence type="ECO:0000313" key="3">
    <source>
        <dbReference type="EMBL" id="MFD0861935.1"/>
    </source>
</evidence>
<dbReference type="InterPro" id="IPR020843">
    <property type="entry name" value="ER"/>
</dbReference>
<evidence type="ECO:0000259" key="2">
    <source>
        <dbReference type="SMART" id="SM00829"/>
    </source>
</evidence>
<protein>
    <submittedName>
        <fullName evidence="3">NADP-dependent oxidoreductase</fullName>
        <ecNumber evidence="3">1.-.-.-</ecNumber>
    </submittedName>
</protein>
<dbReference type="InterPro" id="IPR036291">
    <property type="entry name" value="NAD(P)-bd_dom_sf"/>
</dbReference>
<reference evidence="4" key="1">
    <citation type="journal article" date="2019" name="Int. J. Syst. Evol. Microbiol.">
        <title>The Global Catalogue of Microorganisms (GCM) 10K type strain sequencing project: providing services to taxonomists for standard genome sequencing and annotation.</title>
        <authorList>
            <consortium name="The Broad Institute Genomics Platform"/>
            <consortium name="The Broad Institute Genome Sequencing Center for Infectious Disease"/>
            <person name="Wu L."/>
            <person name="Ma J."/>
        </authorList>
    </citation>
    <scope>NUCLEOTIDE SEQUENCE [LARGE SCALE GENOMIC DNA]</scope>
    <source>
        <strain evidence="4">CCUG 62952</strain>
    </source>
</reference>
<dbReference type="SUPFAM" id="SSF50129">
    <property type="entry name" value="GroES-like"/>
    <property type="match status" value="1"/>
</dbReference>
<dbReference type="PANTHER" id="PTHR43205">
    <property type="entry name" value="PROSTAGLANDIN REDUCTASE"/>
    <property type="match status" value="1"/>
</dbReference>
<gene>
    <name evidence="3" type="ORF">ACFQ1M_06930</name>
</gene>
<dbReference type="EC" id="1.-.-.-" evidence="3"/>
<dbReference type="GO" id="GO:0016491">
    <property type="term" value="F:oxidoreductase activity"/>
    <property type="evidence" value="ECO:0007669"/>
    <property type="project" value="UniProtKB-KW"/>
</dbReference>
<dbReference type="Pfam" id="PF00107">
    <property type="entry name" value="ADH_zinc_N"/>
    <property type="match status" value="1"/>
</dbReference>
<evidence type="ECO:0000313" key="4">
    <source>
        <dbReference type="Proteomes" id="UP001596978"/>
    </source>
</evidence>
<dbReference type="PANTHER" id="PTHR43205:SF7">
    <property type="entry name" value="PROSTAGLANDIN REDUCTASE 1"/>
    <property type="match status" value="1"/>
</dbReference>
<dbReference type="Gene3D" id="3.40.50.720">
    <property type="entry name" value="NAD(P)-binding Rossmann-like Domain"/>
    <property type="match status" value="1"/>
</dbReference>
<dbReference type="CDD" id="cd05288">
    <property type="entry name" value="PGDH"/>
    <property type="match status" value="1"/>
</dbReference>
<dbReference type="Gene3D" id="3.90.180.10">
    <property type="entry name" value="Medium-chain alcohol dehydrogenases, catalytic domain"/>
    <property type="match status" value="1"/>
</dbReference>
<dbReference type="SUPFAM" id="SSF51735">
    <property type="entry name" value="NAD(P)-binding Rossmann-fold domains"/>
    <property type="match status" value="1"/>
</dbReference>
<keyword evidence="1 3" id="KW-0560">Oxidoreductase</keyword>
<organism evidence="3 4">
    <name type="scientific">Sungkyunkwania multivorans</name>
    <dbReference type="NCBI Taxonomy" id="1173618"/>
    <lineage>
        <taxon>Bacteria</taxon>
        <taxon>Pseudomonadati</taxon>
        <taxon>Bacteroidota</taxon>
        <taxon>Flavobacteriia</taxon>
        <taxon>Flavobacteriales</taxon>
        <taxon>Flavobacteriaceae</taxon>
        <taxon>Sungkyunkwania</taxon>
    </lineage>
</organism>